<dbReference type="PRINTS" id="PR00455">
    <property type="entry name" value="HTHTETR"/>
</dbReference>
<gene>
    <name evidence="4" type="ORF">C8N42_1237</name>
</gene>
<dbReference type="RefSeq" id="WP_107817935.1">
    <property type="nucleotide sequence ID" value="NZ_QAOH01000023.1"/>
</dbReference>
<evidence type="ECO:0000256" key="1">
    <source>
        <dbReference type="ARBA" id="ARBA00023125"/>
    </source>
</evidence>
<dbReference type="InterPro" id="IPR041586">
    <property type="entry name" value="PsrA_TetR_C"/>
</dbReference>
<evidence type="ECO:0000313" key="4">
    <source>
        <dbReference type="EMBL" id="PTQ66689.1"/>
    </source>
</evidence>
<organism evidence="4 5">
    <name type="scientific">Celeribacter persicus</name>
    <dbReference type="NCBI Taxonomy" id="1651082"/>
    <lineage>
        <taxon>Bacteria</taxon>
        <taxon>Pseudomonadati</taxon>
        <taxon>Pseudomonadota</taxon>
        <taxon>Alphaproteobacteria</taxon>
        <taxon>Rhodobacterales</taxon>
        <taxon>Roseobacteraceae</taxon>
        <taxon>Celeribacter</taxon>
    </lineage>
</organism>
<evidence type="ECO:0000313" key="5">
    <source>
        <dbReference type="Proteomes" id="UP000244077"/>
    </source>
</evidence>
<dbReference type="EMBL" id="QAOH01000023">
    <property type="protein sequence ID" value="PTQ66689.1"/>
    <property type="molecule type" value="Genomic_DNA"/>
</dbReference>
<dbReference type="OrthoDB" id="2356263at2"/>
<dbReference type="InterPro" id="IPR009057">
    <property type="entry name" value="Homeodomain-like_sf"/>
</dbReference>
<reference evidence="4 5" key="1">
    <citation type="submission" date="2018-04" db="EMBL/GenBank/DDBJ databases">
        <title>Genomic Encyclopedia of Archaeal and Bacterial Type Strains, Phase II (KMG-II): from individual species to whole genera.</title>
        <authorList>
            <person name="Goeker M."/>
        </authorList>
    </citation>
    <scope>NUCLEOTIDE SEQUENCE [LARGE SCALE GENOMIC DNA]</scope>
    <source>
        <strain evidence="4 5">DSM 100434</strain>
    </source>
</reference>
<feature type="DNA-binding region" description="H-T-H motif" evidence="2">
    <location>
        <begin position="39"/>
        <end position="58"/>
    </location>
</feature>
<dbReference type="GO" id="GO:0000976">
    <property type="term" value="F:transcription cis-regulatory region binding"/>
    <property type="evidence" value="ECO:0007669"/>
    <property type="project" value="TreeGrafter"/>
</dbReference>
<dbReference type="SUPFAM" id="SSF46689">
    <property type="entry name" value="Homeodomain-like"/>
    <property type="match status" value="1"/>
</dbReference>
<proteinExistence type="predicted"/>
<dbReference type="GO" id="GO:0003700">
    <property type="term" value="F:DNA-binding transcription factor activity"/>
    <property type="evidence" value="ECO:0007669"/>
    <property type="project" value="TreeGrafter"/>
</dbReference>
<dbReference type="Pfam" id="PF00440">
    <property type="entry name" value="TetR_N"/>
    <property type="match status" value="1"/>
</dbReference>
<evidence type="ECO:0000259" key="3">
    <source>
        <dbReference type="PROSITE" id="PS50977"/>
    </source>
</evidence>
<dbReference type="Gene3D" id="1.10.357.10">
    <property type="entry name" value="Tetracycline Repressor, domain 2"/>
    <property type="match status" value="1"/>
</dbReference>
<sequence>MAHSKQKRVGRPEGQRNLADKILDKAEILFAEQGYSGTTLRQVADAADVTSAMTAYYFKNKENLFREVFTRRGLDIAKQRMDRLTILQNEGGLTLETLVRAFLQPSSDLRHTDQGRAFLRLHGRLHMEPEPLSFSLRREVYDESTRAYVEALVALLPEQPEKLIYQKMSLMVGAYLYAFSDTNRLKELAMSEDATDDLLETTVAFSVGGFLAT</sequence>
<dbReference type="PANTHER" id="PTHR30055:SF235">
    <property type="entry name" value="TRANSCRIPTIONAL REGULATORY PROTEIN"/>
    <property type="match status" value="1"/>
</dbReference>
<dbReference type="AlphaFoldDB" id="A0A2T5H580"/>
<dbReference type="InterPro" id="IPR050109">
    <property type="entry name" value="HTH-type_TetR-like_transc_reg"/>
</dbReference>
<dbReference type="Pfam" id="PF17939">
    <property type="entry name" value="TetR_C_30"/>
    <property type="match status" value="1"/>
</dbReference>
<dbReference type="PROSITE" id="PS50977">
    <property type="entry name" value="HTH_TETR_2"/>
    <property type="match status" value="1"/>
</dbReference>
<keyword evidence="5" id="KW-1185">Reference proteome</keyword>
<dbReference type="InterPro" id="IPR036271">
    <property type="entry name" value="Tet_transcr_reg_TetR-rel_C_sf"/>
</dbReference>
<dbReference type="PANTHER" id="PTHR30055">
    <property type="entry name" value="HTH-TYPE TRANSCRIPTIONAL REGULATOR RUTR"/>
    <property type="match status" value="1"/>
</dbReference>
<protein>
    <submittedName>
        <fullName evidence="4">TetR family transcriptional regulator</fullName>
    </submittedName>
</protein>
<feature type="domain" description="HTH tetR-type" evidence="3">
    <location>
        <begin position="16"/>
        <end position="76"/>
    </location>
</feature>
<name>A0A2T5H580_9RHOB</name>
<dbReference type="SUPFAM" id="SSF48498">
    <property type="entry name" value="Tetracyclin repressor-like, C-terminal domain"/>
    <property type="match status" value="1"/>
</dbReference>
<keyword evidence="1 2" id="KW-0238">DNA-binding</keyword>
<evidence type="ECO:0000256" key="2">
    <source>
        <dbReference type="PROSITE-ProRule" id="PRU00335"/>
    </source>
</evidence>
<accession>A0A2T5H580</accession>
<dbReference type="Proteomes" id="UP000244077">
    <property type="component" value="Unassembled WGS sequence"/>
</dbReference>
<comment type="caution">
    <text evidence="4">The sequence shown here is derived from an EMBL/GenBank/DDBJ whole genome shotgun (WGS) entry which is preliminary data.</text>
</comment>
<dbReference type="InterPro" id="IPR001647">
    <property type="entry name" value="HTH_TetR"/>
</dbReference>